<dbReference type="InParanoid" id="B3MUU9"/>
<dbReference type="Pfam" id="PF13359">
    <property type="entry name" value="DDE_Tnp_4"/>
    <property type="match status" value="1"/>
</dbReference>
<comment type="cofactor">
    <cofactor evidence="1">
        <name>a divalent metal cation</name>
        <dbReference type="ChEBI" id="CHEBI:60240"/>
    </cofactor>
</comment>
<dbReference type="GO" id="GO:0005634">
    <property type="term" value="C:nucleus"/>
    <property type="evidence" value="ECO:0007669"/>
    <property type="project" value="UniProtKB-SubCell"/>
</dbReference>
<keyword evidence="7" id="KW-0539">Nucleus</keyword>
<evidence type="ECO:0000259" key="8">
    <source>
        <dbReference type="Pfam" id="PF13359"/>
    </source>
</evidence>
<dbReference type="Proteomes" id="UP000007801">
    <property type="component" value="Unassembled WGS sequence"/>
</dbReference>
<evidence type="ECO:0000313" key="10">
    <source>
        <dbReference type="Proteomes" id="UP000007801"/>
    </source>
</evidence>
<dbReference type="EMBL" id="CH902624">
    <property type="protein sequence ID" value="EDV33014.1"/>
    <property type="molecule type" value="Genomic_DNA"/>
</dbReference>
<comment type="similarity">
    <text evidence="3">Belongs to the HARBI1 family.</text>
</comment>
<feature type="domain" description="DDE Tnp4" evidence="8">
    <location>
        <begin position="173"/>
        <end position="333"/>
    </location>
</feature>
<organism evidence="9 10">
    <name type="scientific">Drosophila ananassae</name>
    <name type="common">Fruit fly</name>
    <dbReference type="NCBI Taxonomy" id="7217"/>
    <lineage>
        <taxon>Eukaryota</taxon>
        <taxon>Metazoa</taxon>
        <taxon>Ecdysozoa</taxon>
        <taxon>Arthropoda</taxon>
        <taxon>Hexapoda</taxon>
        <taxon>Insecta</taxon>
        <taxon>Pterygota</taxon>
        <taxon>Neoptera</taxon>
        <taxon>Endopterygota</taxon>
        <taxon>Diptera</taxon>
        <taxon>Brachycera</taxon>
        <taxon>Muscomorpha</taxon>
        <taxon>Ephydroidea</taxon>
        <taxon>Drosophilidae</taxon>
        <taxon>Drosophila</taxon>
        <taxon>Sophophora</taxon>
    </lineage>
</organism>
<keyword evidence="6" id="KW-0378">Hydrolase</keyword>
<dbReference type="KEGG" id="dan:6505404"/>
<dbReference type="PhylomeDB" id="B3MUU9"/>
<sequence>MSEDIETIVDILNLYKSVIDFCEGERLRRLRQKEQSPNHVESPQKEIKFECEETFRVFHSMSSLSYRKLLHVLRRRLELQDSRMGNVQKVSPEVRLQMTLRFLATGESFGTLTGVFHIPTADVRNIVAETLASIVKRLKRTFLQIPRSEEAWLQIASDFQDLWNFPHCLGAVDGHHLAFRGGTEADESYSNYRNFNSIILLALVDAQHRFLHIDATSKGGATDAFNQSSLFDAMESNWLNIPPECCLLGLDEELPHVILADQGFTLQPWLMKPYEAPANLTRKMFNYRLNRAHRVAINALGIMNSKFRALQTEINLEVPQMEKLVTATGILHNFLIGEEGEDYLRGLEKEDTECMAIIPGDWRSNTFLMGLEPSPVQLDESENVSSSIRDGFATYLSSTGVVPWQFEITEFL</sequence>
<dbReference type="OMA" id="ALIQKTC"/>
<dbReference type="PANTHER" id="PTHR22930">
    <property type="match status" value="1"/>
</dbReference>
<evidence type="ECO:0000256" key="7">
    <source>
        <dbReference type="ARBA" id="ARBA00023242"/>
    </source>
</evidence>
<dbReference type="PANTHER" id="PTHR22930:SF269">
    <property type="entry name" value="NUCLEASE HARBI1-LIKE PROTEIN"/>
    <property type="match status" value="1"/>
</dbReference>
<comment type="subcellular location">
    <subcellularLocation>
        <location evidence="2">Nucleus</location>
    </subcellularLocation>
</comment>
<dbReference type="GO" id="GO:0016787">
    <property type="term" value="F:hydrolase activity"/>
    <property type="evidence" value="ECO:0007669"/>
    <property type="project" value="UniProtKB-KW"/>
</dbReference>
<keyword evidence="4" id="KW-0540">Nuclease</keyword>
<gene>
    <name evidence="9" type="primary">Dana\GF22751</name>
    <name evidence="9" type="synonym">dana_GLEANR_696</name>
    <name evidence="9" type="ORF">GF22751</name>
</gene>
<keyword evidence="5" id="KW-0479">Metal-binding</keyword>
<dbReference type="HOGENOM" id="CLU_018552_6_0_1"/>
<dbReference type="InterPro" id="IPR045249">
    <property type="entry name" value="HARBI1-like"/>
</dbReference>
<protein>
    <recommendedName>
        <fullName evidence="8">DDE Tnp4 domain-containing protein</fullName>
    </recommendedName>
</protein>
<reference evidence="9 10" key="1">
    <citation type="journal article" date="2007" name="Nature">
        <title>Evolution of genes and genomes on the Drosophila phylogeny.</title>
        <authorList>
            <consortium name="Drosophila 12 Genomes Consortium"/>
            <person name="Clark A.G."/>
            <person name="Eisen M.B."/>
            <person name="Smith D.R."/>
            <person name="Bergman C.M."/>
            <person name="Oliver B."/>
            <person name="Markow T.A."/>
            <person name="Kaufman T.C."/>
            <person name="Kellis M."/>
            <person name="Gelbart W."/>
            <person name="Iyer V.N."/>
            <person name="Pollard D.A."/>
            <person name="Sackton T.B."/>
            <person name="Larracuente A.M."/>
            <person name="Singh N.D."/>
            <person name="Abad J.P."/>
            <person name="Abt D.N."/>
            <person name="Adryan B."/>
            <person name="Aguade M."/>
            <person name="Akashi H."/>
            <person name="Anderson W.W."/>
            <person name="Aquadro C.F."/>
            <person name="Ardell D.H."/>
            <person name="Arguello R."/>
            <person name="Artieri C.G."/>
            <person name="Barbash D.A."/>
            <person name="Barker D."/>
            <person name="Barsanti P."/>
            <person name="Batterham P."/>
            <person name="Batzoglou S."/>
            <person name="Begun D."/>
            <person name="Bhutkar A."/>
            <person name="Blanco E."/>
            <person name="Bosak S.A."/>
            <person name="Bradley R.K."/>
            <person name="Brand A.D."/>
            <person name="Brent M.R."/>
            <person name="Brooks A.N."/>
            <person name="Brown R.H."/>
            <person name="Butlin R.K."/>
            <person name="Caggese C."/>
            <person name="Calvi B.R."/>
            <person name="Bernardo de Carvalho A."/>
            <person name="Caspi A."/>
            <person name="Castrezana S."/>
            <person name="Celniker S.E."/>
            <person name="Chang J.L."/>
            <person name="Chapple C."/>
            <person name="Chatterji S."/>
            <person name="Chinwalla A."/>
            <person name="Civetta A."/>
            <person name="Clifton S.W."/>
            <person name="Comeron J.M."/>
            <person name="Costello J.C."/>
            <person name="Coyne J.A."/>
            <person name="Daub J."/>
            <person name="David R.G."/>
            <person name="Delcher A.L."/>
            <person name="Delehaunty K."/>
            <person name="Do C.B."/>
            <person name="Ebling H."/>
            <person name="Edwards K."/>
            <person name="Eickbush T."/>
            <person name="Evans J.D."/>
            <person name="Filipski A."/>
            <person name="Findeiss S."/>
            <person name="Freyhult E."/>
            <person name="Fulton L."/>
            <person name="Fulton R."/>
            <person name="Garcia A.C."/>
            <person name="Gardiner A."/>
            <person name="Garfield D.A."/>
            <person name="Garvin B.E."/>
            <person name="Gibson G."/>
            <person name="Gilbert D."/>
            <person name="Gnerre S."/>
            <person name="Godfrey J."/>
            <person name="Good R."/>
            <person name="Gotea V."/>
            <person name="Gravely B."/>
            <person name="Greenberg A.J."/>
            <person name="Griffiths-Jones S."/>
            <person name="Gross S."/>
            <person name="Guigo R."/>
            <person name="Gustafson E.A."/>
            <person name="Haerty W."/>
            <person name="Hahn M.W."/>
            <person name="Halligan D.L."/>
            <person name="Halpern A.L."/>
            <person name="Halter G.M."/>
            <person name="Han M.V."/>
            <person name="Heger A."/>
            <person name="Hillier L."/>
            <person name="Hinrichs A.S."/>
            <person name="Holmes I."/>
            <person name="Hoskins R.A."/>
            <person name="Hubisz M.J."/>
            <person name="Hultmark D."/>
            <person name="Huntley M.A."/>
            <person name="Jaffe D.B."/>
            <person name="Jagadeeshan S."/>
            <person name="Jeck W.R."/>
            <person name="Johnson J."/>
            <person name="Jones C.D."/>
            <person name="Jordan W.C."/>
            <person name="Karpen G.H."/>
            <person name="Kataoka E."/>
            <person name="Keightley P.D."/>
            <person name="Kheradpour P."/>
            <person name="Kirkness E.F."/>
            <person name="Koerich L.B."/>
            <person name="Kristiansen K."/>
            <person name="Kudrna D."/>
            <person name="Kulathinal R.J."/>
            <person name="Kumar S."/>
            <person name="Kwok R."/>
            <person name="Lander E."/>
            <person name="Langley C.H."/>
            <person name="Lapoint R."/>
            <person name="Lazzaro B.P."/>
            <person name="Lee S.J."/>
            <person name="Levesque L."/>
            <person name="Li R."/>
            <person name="Lin C.F."/>
            <person name="Lin M.F."/>
            <person name="Lindblad-Toh K."/>
            <person name="Llopart A."/>
            <person name="Long M."/>
            <person name="Low L."/>
            <person name="Lozovsky E."/>
            <person name="Lu J."/>
            <person name="Luo M."/>
            <person name="Machado C.A."/>
            <person name="Makalowski W."/>
            <person name="Marzo M."/>
            <person name="Matsuda M."/>
            <person name="Matzkin L."/>
            <person name="McAllister B."/>
            <person name="McBride C.S."/>
            <person name="McKernan B."/>
            <person name="McKernan K."/>
            <person name="Mendez-Lago M."/>
            <person name="Minx P."/>
            <person name="Mollenhauer M.U."/>
            <person name="Montooth K."/>
            <person name="Mount S.M."/>
            <person name="Mu X."/>
            <person name="Myers E."/>
            <person name="Negre B."/>
            <person name="Newfeld S."/>
            <person name="Nielsen R."/>
            <person name="Noor M.A."/>
            <person name="O'Grady P."/>
            <person name="Pachter L."/>
            <person name="Papaceit M."/>
            <person name="Parisi M.J."/>
            <person name="Parisi M."/>
            <person name="Parts L."/>
            <person name="Pedersen J.S."/>
            <person name="Pesole G."/>
            <person name="Phillippy A.M."/>
            <person name="Ponting C.P."/>
            <person name="Pop M."/>
            <person name="Porcelli D."/>
            <person name="Powell J.R."/>
            <person name="Prohaska S."/>
            <person name="Pruitt K."/>
            <person name="Puig M."/>
            <person name="Quesneville H."/>
            <person name="Ram K.R."/>
            <person name="Rand D."/>
            <person name="Rasmussen M.D."/>
            <person name="Reed L.K."/>
            <person name="Reenan R."/>
            <person name="Reily A."/>
            <person name="Remington K.A."/>
            <person name="Rieger T.T."/>
            <person name="Ritchie M.G."/>
            <person name="Robin C."/>
            <person name="Rogers Y.H."/>
            <person name="Rohde C."/>
            <person name="Rozas J."/>
            <person name="Rubenfield M.J."/>
            <person name="Ruiz A."/>
            <person name="Russo S."/>
            <person name="Salzberg S.L."/>
            <person name="Sanchez-Gracia A."/>
            <person name="Saranga D.J."/>
            <person name="Sato H."/>
            <person name="Schaeffer S.W."/>
            <person name="Schatz M.C."/>
            <person name="Schlenke T."/>
            <person name="Schwartz R."/>
            <person name="Segarra C."/>
            <person name="Singh R.S."/>
            <person name="Sirot L."/>
            <person name="Sirota M."/>
            <person name="Sisneros N.B."/>
            <person name="Smith C.D."/>
            <person name="Smith T.F."/>
            <person name="Spieth J."/>
            <person name="Stage D.E."/>
            <person name="Stark A."/>
            <person name="Stephan W."/>
            <person name="Strausberg R.L."/>
            <person name="Strempel S."/>
            <person name="Sturgill D."/>
            <person name="Sutton G."/>
            <person name="Sutton G.G."/>
            <person name="Tao W."/>
            <person name="Teichmann S."/>
            <person name="Tobari Y.N."/>
            <person name="Tomimura Y."/>
            <person name="Tsolas J.M."/>
            <person name="Valente V.L."/>
            <person name="Venter E."/>
            <person name="Venter J.C."/>
            <person name="Vicario S."/>
            <person name="Vieira F.G."/>
            <person name="Vilella A.J."/>
            <person name="Villasante A."/>
            <person name="Walenz B."/>
            <person name="Wang J."/>
            <person name="Wasserman M."/>
            <person name="Watts T."/>
            <person name="Wilson D."/>
            <person name="Wilson R.K."/>
            <person name="Wing R.A."/>
            <person name="Wolfner M.F."/>
            <person name="Wong A."/>
            <person name="Wong G.K."/>
            <person name="Wu C.I."/>
            <person name="Wu G."/>
            <person name="Yamamoto D."/>
            <person name="Yang H.P."/>
            <person name="Yang S.P."/>
            <person name="Yorke J.A."/>
            <person name="Yoshida K."/>
            <person name="Zdobnov E."/>
            <person name="Zhang P."/>
            <person name="Zhang Y."/>
            <person name="Zimin A.V."/>
            <person name="Baldwin J."/>
            <person name="Abdouelleil A."/>
            <person name="Abdulkadir J."/>
            <person name="Abebe A."/>
            <person name="Abera B."/>
            <person name="Abreu J."/>
            <person name="Acer S.C."/>
            <person name="Aftuck L."/>
            <person name="Alexander A."/>
            <person name="An P."/>
            <person name="Anderson E."/>
            <person name="Anderson S."/>
            <person name="Arachi H."/>
            <person name="Azer M."/>
            <person name="Bachantsang P."/>
            <person name="Barry A."/>
            <person name="Bayul T."/>
            <person name="Berlin A."/>
            <person name="Bessette D."/>
            <person name="Bloom T."/>
            <person name="Blye J."/>
            <person name="Boguslavskiy L."/>
            <person name="Bonnet C."/>
            <person name="Boukhgalter B."/>
            <person name="Bourzgui I."/>
            <person name="Brown A."/>
            <person name="Cahill P."/>
            <person name="Channer S."/>
            <person name="Cheshatsang Y."/>
            <person name="Chuda L."/>
            <person name="Citroen M."/>
            <person name="Collymore A."/>
            <person name="Cooke P."/>
            <person name="Costello M."/>
            <person name="D'Aco K."/>
            <person name="Daza R."/>
            <person name="De Haan G."/>
            <person name="DeGray S."/>
            <person name="DeMaso C."/>
            <person name="Dhargay N."/>
            <person name="Dooley K."/>
            <person name="Dooley E."/>
            <person name="Doricent M."/>
            <person name="Dorje P."/>
            <person name="Dorjee K."/>
            <person name="Dupes A."/>
            <person name="Elong R."/>
            <person name="Falk J."/>
            <person name="Farina A."/>
            <person name="Faro S."/>
            <person name="Ferguson D."/>
            <person name="Fisher S."/>
            <person name="Foley C.D."/>
            <person name="Franke A."/>
            <person name="Friedrich D."/>
            <person name="Gadbois L."/>
            <person name="Gearin G."/>
            <person name="Gearin C.R."/>
            <person name="Giannoukos G."/>
            <person name="Goode T."/>
            <person name="Graham J."/>
            <person name="Grandbois E."/>
            <person name="Grewal S."/>
            <person name="Gyaltsen K."/>
            <person name="Hafez N."/>
            <person name="Hagos B."/>
            <person name="Hall J."/>
            <person name="Henson C."/>
            <person name="Hollinger A."/>
            <person name="Honan T."/>
            <person name="Huard M.D."/>
            <person name="Hughes L."/>
            <person name="Hurhula B."/>
            <person name="Husby M.E."/>
            <person name="Kamat A."/>
            <person name="Kanga B."/>
            <person name="Kashin S."/>
            <person name="Khazanovich D."/>
            <person name="Kisner P."/>
            <person name="Lance K."/>
            <person name="Lara M."/>
            <person name="Lee W."/>
            <person name="Lennon N."/>
            <person name="Letendre F."/>
            <person name="LeVine R."/>
            <person name="Lipovsky A."/>
            <person name="Liu X."/>
            <person name="Liu J."/>
            <person name="Liu S."/>
            <person name="Lokyitsang T."/>
            <person name="Lokyitsang Y."/>
            <person name="Lubonja R."/>
            <person name="Lui A."/>
            <person name="MacDonald P."/>
            <person name="Magnisalis V."/>
            <person name="Maru K."/>
            <person name="Matthews C."/>
            <person name="McCusker W."/>
            <person name="McDonough S."/>
            <person name="Mehta T."/>
            <person name="Meldrim J."/>
            <person name="Meneus L."/>
            <person name="Mihai O."/>
            <person name="Mihalev A."/>
            <person name="Mihova T."/>
            <person name="Mittelman R."/>
            <person name="Mlenga V."/>
            <person name="Montmayeur A."/>
            <person name="Mulrain L."/>
            <person name="Navidi A."/>
            <person name="Naylor J."/>
            <person name="Negash T."/>
            <person name="Nguyen T."/>
            <person name="Nguyen N."/>
            <person name="Nicol R."/>
            <person name="Norbu C."/>
            <person name="Norbu N."/>
            <person name="Novod N."/>
            <person name="O'Neill B."/>
            <person name="Osman S."/>
            <person name="Markiewicz E."/>
            <person name="Oyono O.L."/>
            <person name="Patti C."/>
            <person name="Phunkhang P."/>
            <person name="Pierre F."/>
            <person name="Priest M."/>
            <person name="Raghuraman S."/>
            <person name="Rege F."/>
            <person name="Reyes R."/>
            <person name="Rise C."/>
            <person name="Rogov P."/>
            <person name="Ross K."/>
            <person name="Ryan E."/>
            <person name="Settipalli S."/>
            <person name="Shea T."/>
            <person name="Sherpa N."/>
            <person name="Shi L."/>
            <person name="Shih D."/>
            <person name="Sparrow T."/>
            <person name="Spaulding J."/>
            <person name="Stalker J."/>
            <person name="Stange-Thomann N."/>
            <person name="Stavropoulos S."/>
            <person name="Stone C."/>
            <person name="Strader C."/>
            <person name="Tesfaye S."/>
            <person name="Thomson T."/>
            <person name="Thoulutsang Y."/>
            <person name="Thoulutsang D."/>
            <person name="Topham K."/>
            <person name="Topping I."/>
            <person name="Tsamla T."/>
            <person name="Vassiliev H."/>
            <person name="Vo A."/>
            <person name="Wangchuk T."/>
            <person name="Wangdi T."/>
            <person name="Weiand M."/>
            <person name="Wilkinson J."/>
            <person name="Wilson A."/>
            <person name="Yadav S."/>
            <person name="Young G."/>
            <person name="Yu Q."/>
            <person name="Zembek L."/>
            <person name="Zhong D."/>
            <person name="Zimmer A."/>
            <person name="Zwirko Z."/>
            <person name="Jaffe D.B."/>
            <person name="Alvarez P."/>
            <person name="Brockman W."/>
            <person name="Butler J."/>
            <person name="Chin C."/>
            <person name="Gnerre S."/>
            <person name="Grabherr M."/>
            <person name="Kleber M."/>
            <person name="Mauceli E."/>
            <person name="MacCallum I."/>
        </authorList>
    </citation>
    <scope>NUCLEOTIDE SEQUENCE [LARGE SCALE GENOMIC DNA]</scope>
    <source>
        <strain evidence="10">Tucson 14024-0371.13</strain>
    </source>
</reference>
<proteinExistence type="inferred from homology"/>
<keyword evidence="10" id="KW-1185">Reference proteome</keyword>
<evidence type="ECO:0000256" key="2">
    <source>
        <dbReference type="ARBA" id="ARBA00004123"/>
    </source>
</evidence>
<evidence type="ECO:0000256" key="5">
    <source>
        <dbReference type="ARBA" id="ARBA00022723"/>
    </source>
</evidence>
<dbReference type="AlphaFoldDB" id="B3MUU9"/>
<name>B3MUU9_DROAN</name>
<dbReference type="InterPro" id="IPR027806">
    <property type="entry name" value="HARBI1_dom"/>
</dbReference>
<dbReference type="OrthoDB" id="7847210at2759"/>
<dbReference type="eggNOG" id="KOG4585">
    <property type="taxonomic scope" value="Eukaryota"/>
</dbReference>
<dbReference type="GO" id="GO:0046872">
    <property type="term" value="F:metal ion binding"/>
    <property type="evidence" value="ECO:0007669"/>
    <property type="project" value="UniProtKB-KW"/>
</dbReference>
<evidence type="ECO:0000313" key="9">
    <source>
        <dbReference type="EMBL" id="EDV33014.1"/>
    </source>
</evidence>
<dbReference type="GO" id="GO:0004518">
    <property type="term" value="F:nuclease activity"/>
    <property type="evidence" value="ECO:0007669"/>
    <property type="project" value="UniProtKB-KW"/>
</dbReference>
<accession>B3MUU9</accession>
<evidence type="ECO:0000256" key="6">
    <source>
        <dbReference type="ARBA" id="ARBA00022801"/>
    </source>
</evidence>
<evidence type="ECO:0000256" key="4">
    <source>
        <dbReference type="ARBA" id="ARBA00022722"/>
    </source>
</evidence>
<evidence type="ECO:0000256" key="1">
    <source>
        <dbReference type="ARBA" id="ARBA00001968"/>
    </source>
</evidence>
<evidence type="ECO:0000256" key="3">
    <source>
        <dbReference type="ARBA" id="ARBA00006958"/>
    </source>
</evidence>
<dbReference type="GeneID" id="6505404"/>